<dbReference type="PANTHER" id="PTHR46173:SF1">
    <property type="entry name" value="CCA TRNA NUCLEOTIDYLTRANSFERASE 1, MITOCHONDRIAL"/>
    <property type="match status" value="1"/>
</dbReference>
<comment type="cofactor">
    <cofactor evidence="1">
        <name>Mg(2+)</name>
        <dbReference type="ChEBI" id="CHEBI:18420"/>
    </cofactor>
</comment>
<sequence>MTNDPTPDETFATDVVRRLTAAGHTALFAGGCVRDLVLGKLPKDYDVATDARPEQVRDLFGRRRTLAVGESFGVIIVLPPRKSGAQQVEVATFRTEGPYLDGRRPEAVSFATPEEDASRRDFTINGMFYDPLAKQARDYVGGQRDIKRAVVRAIGDPHERMTEDKLRLLRAVRFAATLEFELEHETGEAIRRMAVDLTMVSAERIGEELKRMLADQHRRRAVLLLADTQLWPVIFPELRDLPRLEEQRWERMTAALALLETDRFEPALAIIAAEMFDAIDPASVRFPEHKPEGLDEVHDLCRRLRLSNEETDRVCWLAARLPSIAAFNRLSLPQKKRLLAHADAPLLLQTAEAVMAANSDDHEPIRLATEILARGEHELKPPPLLSGKDLIDLGLRPGPQFKAILDDVRDQQLAEEIATPEAALIEARYRIDAIE</sequence>
<keyword evidence="3" id="KW-0819">tRNA processing</keyword>
<feature type="domain" description="Poly A polymerase head" evidence="9">
    <location>
        <begin position="28"/>
        <end position="152"/>
    </location>
</feature>
<keyword evidence="4 11" id="KW-0548">Nucleotidyltransferase</keyword>
<protein>
    <submittedName>
        <fullName evidence="11">tRNA nucleotidyltransferase/poly(A) polymerase</fullName>
        <ecNumber evidence="11">2.7.7.19</ecNumber>
    </submittedName>
</protein>
<dbReference type="GO" id="GO:0000166">
    <property type="term" value="F:nucleotide binding"/>
    <property type="evidence" value="ECO:0007669"/>
    <property type="project" value="UniProtKB-KW"/>
</dbReference>
<evidence type="ECO:0000256" key="5">
    <source>
        <dbReference type="ARBA" id="ARBA00022723"/>
    </source>
</evidence>
<dbReference type="SUPFAM" id="SSF81891">
    <property type="entry name" value="Poly A polymerase C-terminal region-like"/>
    <property type="match status" value="1"/>
</dbReference>
<reference evidence="11 12" key="1">
    <citation type="submission" date="2019-02" db="EMBL/GenBank/DDBJ databases">
        <title>Deep-cultivation of Planctomycetes and their phenomic and genomic characterization uncovers novel biology.</title>
        <authorList>
            <person name="Wiegand S."/>
            <person name="Jogler M."/>
            <person name="Boedeker C."/>
            <person name="Pinto D."/>
            <person name="Vollmers J."/>
            <person name="Rivas-Marin E."/>
            <person name="Kohn T."/>
            <person name="Peeters S.H."/>
            <person name="Heuer A."/>
            <person name="Rast P."/>
            <person name="Oberbeckmann S."/>
            <person name="Bunk B."/>
            <person name="Jeske O."/>
            <person name="Meyerdierks A."/>
            <person name="Storesund J.E."/>
            <person name="Kallscheuer N."/>
            <person name="Luecker S."/>
            <person name="Lage O.M."/>
            <person name="Pohl T."/>
            <person name="Merkel B.J."/>
            <person name="Hornburger P."/>
            <person name="Mueller R.-W."/>
            <person name="Bruemmer F."/>
            <person name="Labrenz M."/>
            <person name="Spormann A.M."/>
            <person name="Op den Camp H."/>
            <person name="Overmann J."/>
            <person name="Amann R."/>
            <person name="Jetten M.S.M."/>
            <person name="Mascher T."/>
            <person name="Medema M.H."/>
            <person name="Devos D.P."/>
            <person name="Kaster A.-K."/>
            <person name="Ovreas L."/>
            <person name="Rohde M."/>
            <person name="Galperin M.Y."/>
            <person name="Jogler C."/>
        </authorList>
    </citation>
    <scope>NUCLEOTIDE SEQUENCE [LARGE SCALE GENOMIC DNA]</scope>
    <source>
        <strain evidence="11 12">Pan189</strain>
    </source>
</reference>
<dbReference type="Gene3D" id="1.10.3090.10">
    <property type="entry name" value="cca-adding enzyme, domain 2"/>
    <property type="match status" value="1"/>
</dbReference>
<dbReference type="InterPro" id="IPR032828">
    <property type="entry name" value="PolyA_RNA-bd"/>
</dbReference>
<dbReference type="SUPFAM" id="SSF81301">
    <property type="entry name" value="Nucleotidyltransferase"/>
    <property type="match status" value="1"/>
</dbReference>
<dbReference type="GO" id="GO:0000049">
    <property type="term" value="F:tRNA binding"/>
    <property type="evidence" value="ECO:0007669"/>
    <property type="project" value="TreeGrafter"/>
</dbReference>
<dbReference type="Gene3D" id="3.30.460.10">
    <property type="entry name" value="Beta Polymerase, domain 2"/>
    <property type="match status" value="1"/>
</dbReference>
<dbReference type="Pfam" id="PF01743">
    <property type="entry name" value="PolyA_pol"/>
    <property type="match status" value="1"/>
</dbReference>
<evidence type="ECO:0000256" key="7">
    <source>
        <dbReference type="ARBA" id="ARBA00022842"/>
    </source>
</evidence>
<evidence type="ECO:0000256" key="6">
    <source>
        <dbReference type="ARBA" id="ARBA00022741"/>
    </source>
</evidence>
<dbReference type="EMBL" id="CP036268">
    <property type="protein sequence ID" value="QDT39549.1"/>
    <property type="molecule type" value="Genomic_DNA"/>
</dbReference>
<evidence type="ECO:0000313" key="11">
    <source>
        <dbReference type="EMBL" id="QDT39549.1"/>
    </source>
</evidence>
<dbReference type="CDD" id="cd05398">
    <property type="entry name" value="NT_ClassII-CCAase"/>
    <property type="match status" value="1"/>
</dbReference>
<feature type="domain" description="tRNA nucleotidyltransferase/poly(A) polymerase RNA and SrmB- binding" evidence="10">
    <location>
        <begin position="180"/>
        <end position="239"/>
    </location>
</feature>
<keyword evidence="12" id="KW-1185">Reference proteome</keyword>
<dbReference type="GO" id="GO:1990817">
    <property type="term" value="F:poly(A) RNA polymerase activity"/>
    <property type="evidence" value="ECO:0007669"/>
    <property type="project" value="UniProtKB-EC"/>
</dbReference>
<evidence type="ECO:0000256" key="1">
    <source>
        <dbReference type="ARBA" id="ARBA00001946"/>
    </source>
</evidence>
<dbReference type="KEGG" id="svp:Pan189_39580"/>
<evidence type="ECO:0000256" key="3">
    <source>
        <dbReference type="ARBA" id="ARBA00022694"/>
    </source>
</evidence>
<dbReference type="PANTHER" id="PTHR46173">
    <property type="entry name" value="CCA TRNA NUCLEOTIDYLTRANSFERASE 1, MITOCHONDRIAL"/>
    <property type="match status" value="1"/>
</dbReference>
<organism evidence="11 12">
    <name type="scientific">Stratiformator vulcanicus</name>
    <dbReference type="NCBI Taxonomy" id="2527980"/>
    <lineage>
        <taxon>Bacteria</taxon>
        <taxon>Pseudomonadati</taxon>
        <taxon>Planctomycetota</taxon>
        <taxon>Planctomycetia</taxon>
        <taxon>Planctomycetales</taxon>
        <taxon>Planctomycetaceae</taxon>
        <taxon>Stratiformator</taxon>
    </lineage>
</organism>
<dbReference type="GO" id="GO:0008033">
    <property type="term" value="P:tRNA processing"/>
    <property type="evidence" value="ECO:0007669"/>
    <property type="project" value="UniProtKB-KW"/>
</dbReference>
<name>A0A517R6N5_9PLAN</name>
<evidence type="ECO:0000259" key="10">
    <source>
        <dbReference type="Pfam" id="PF12627"/>
    </source>
</evidence>
<keyword evidence="7" id="KW-0460">Magnesium</keyword>
<dbReference type="Proteomes" id="UP000317318">
    <property type="component" value="Chromosome"/>
</dbReference>
<accession>A0A517R6N5</accession>
<gene>
    <name evidence="11" type="ORF">Pan189_39580</name>
</gene>
<keyword evidence="2 8" id="KW-0808">Transferase</keyword>
<comment type="similarity">
    <text evidence="8">Belongs to the tRNA nucleotidyltransferase/poly(A) polymerase family.</text>
</comment>
<dbReference type="Pfam" id="PF12627">
    <property type="entry name" value="PolyA_pol_RNAbd"/>
    <property type="match status" value="1"/>
</dbReference>
<keyword evidence="8" id="KW-0694">RNA-binding</keyword>
<evidence type="ECO:0000256" key="2">
    <source>
        <dbReference type="ARBA" id="ARBA00022679"/>
    </source>
</evidence>
<evidence type="ECO:0000259" key="9">
    <source>
        <dbReference type="Pfam" id="PF01743"/>
    </source>
</evidence>
<dbReference type="OrthoDB" id="9805698at2"/>
<evidence type="ECO:0000313" key="12">
    <source>
        <dbReference type="Proteomes" id="UP000317318"/>
    </source>
</evidence>
<dbReference type="EC" id="2.7.7.19" evidence="11"/>
<keyword evidence="5" id="KW-0479">Metal-binding</keyword>
<dbReference type="InterPro" id="IPR050264">
    <property type="entry name" value="Bact_CCA-adding_enz_type3_sf"/>
</dbReference>
<dbReference type="RefSeq" id="WP_145365681.1">
    <property type="nucleotide sequence ID" value="NZ_CP036268.1"/>
</dbReference>
<dbReference type="InterPro" id="IPR002646">
    <property type="entry name" value="PolA_pol_head_dom"/>
</dbReference>
<proteinExistence type="inferred from homology"/>
<dbReference type="AlphaFoldDB" id="A0A517R6N5"/>
<evidence type="ECO:0000256" key="4">
    <source>
        <dbReference type="ARBA" id="ARBA00022695"/>
    </source>
</evidence>
<keyword evidence="6" id="KW-0547">Nucleotide-binding</keyword>
<dbReference type="InterPro" id="IPR043519">
    <property type="entry name" value="NT_sf"/>
</dbReference>
<dbReference type="GO" id="GO:0046872">
    <property type="term" value="F:metal ion binding"/>
    <property type="evidence" value="ECO:0007669"/>
    <property type="project" value="UniProtKB-KW"/>
</dbReference>
<evidence type="ECO:0000256" key="8">
    <source>
        <dbReference type="RuleBase" id="RU003953"/>
    </source>
</evidence>